<comment type="caution">
    <text evidence="2">The sequence shown here is derived from an EMBL/GenBank/DDBJ whole genome shotgun (WGS) entry which is preliminary data.</text>
</comment>
<proteinExistence type="predicted"/>
<keyword evidence="1" id="KW-0472">Membrane</keyword>
<feature type="transmembrane region" description="Helical" evidence="1">
    <location>
        <begin position="6"/>
        <end position="26"/>
    </location>
</feature>
<organism evidence="2 3">
    <name type="scientific">Psychrilyobacter piezotolerans</name>
    <dbReference type="NCBI Taxonomy" id="2293438"/>
    <lineage>
        <taxon>Bacteria</taxon>
        <taxon>Fusobacteriati</taxon>
        <taxon>Fusobacteriota</taxon>
        <taxon>Fusobacteriia</taxon>
        <taxon>Fusobacteriales</taxon>
        <taxon>Fusobacteriaceae</taxon>
        <taxon>Psychrilyobacter</taxon>
    </lineage>
</organism>
<dbReference type="InterPro" id="IPR012902">
    <property type="entry name" value="N_methyl_site"/>
</dbReference>
<dbReference type="InterPro" id="IPR045584">
    <property type="entry name" value="Pilin-like"/>
</dbReference>
<keyword evidence="1" id="KW-0812">Transmembrane</keyword>
<dbReference type="NCBIfam" id="TIGR02532">
    <property type="entry name" value="IV_pilin_GFxxxE"/>
    <property type="match status" value="1"/>
</dbReference>
<dbReference type="Gene3D" id="3.30.700.10">
    <property type="entry name" value="Glycoprotein, Type 4 Pilin"/>
    <property type="match status" value="1"/>
</dbReference>
<accession>A0ABX9KHF1</accession>
<gene>
    <name evidence="2" type="ORF">DYH56_07130</name>
</gene>
<dbReference type="PROSITE" id="PS00409">
    <property type="entry name" value="PROKAR_NTER_METHYL"/>
    <property type="match status" value="1"/>
</dbReference>
<name>A0ABX9KHF1_9FUSO</name>
<sequence length="156" mass="16537">MKKGFTLIELLVIIAIIGILSTTLAPKLRRSLAKAKDAKAVAVLGAARIAGSVAVTDRMVKNDSGTLTITFEDITSGLDTKTNELIDDTNDNKIPVGGIEKDDGTFKYGGAVMLNDGTQNLTESTTSITVTDDLQLILTTGIEGDKSTEGKLWTSY</sequence>
<protein>
    <submittedName>
        <fullName evidence="2">Prepilin-type N-terminal cleavage/methylation domain-containing protein</fullName>
    </submittedName>
</protein>
<keyword evidence="3" id="KW-1185">Reference proteome</keyword>
<evidence type="ECO:0000256" key="1">
    <source>
        <dbReference type="SAM" id="Phobius"/>
    </source>
</evidence>
<keyword evidence="1" id="KW-1133">Transmembrane helix</keyword>
<reference evidence="2 3" key="1">
    <citation type="submission" date="2018-08" db="EMBL/GenBank/DDBJ databases">
        <title>Draft genome sequence of Psychrilyobacter sp. strain SD5 isolated from Black Sea water.</title>
        <authorList>
            <person name="Yadav S."/>
            <person name="Villanueva L."/>
            <person name="Damste J.S.S."/>
        </authorList>
    </citation>
    <scope>NUCLEOTIDE SEQUENCE [LARGE SCALE GENOMIC DNA]</scope>
    <source>
        <strain evidence="2 3">SD5</strain>
    </source>
</reference>
<evidence type="ECO:0000313" key="2">
    <source>
        <dbReference type="EMBL" id="REI41434.1"/>
    </source>
</evidence>
<dbReference type="EMBL" id="QUAJ01000010">
    <property type="protein sequence ID" value="REI41434.1"/>
    <property type="molecule type" value="Genomic_DNA"/>
</dbReference>
<dbReference type="SUPFAM" id="SSF54523">
    <property type="entry name" value="Pili subunits"/>
    <property type="match status" value="1"/>
</dbReference>
<dbReference type="RefSeq" id="WP_114642182.1">
    <property type="nucleotide sequence ID" value="NZ_JAACIO010000011.1"/>
</dbReference>
<dbReference type="Pfam" id="PF07963">
    <property type="entry name" value="N_methyl"/>
    <property type="match status" value="1"/>
</dbReference>
<dbReference type="Proteomes" id="UP000263486">
    <property type="component" value="Unassembled WGS sequence"/>
</dbReference>
<evidence type="ECO:0000313" key="3">
    <source>
        <dbReference type="Proteomes" id="UP000263486"/>
    </source>
</evidence>